<accession>A0ABU4HP92</accession>
<protein>
    <submittedName>
        <fullName evidence="1">Uncharacterized protein</fullName>
    </submittedName>
</protein>
<dbReference type="EMBL" id="JAWSTH010000027">
    <property type="protein sequence ID" value="MDW5595111.1"/>
    <property type="molecule type" value="Genomic_DNA"/>
</dbReference>
<dbReference type="Proteomes" id="UP001284601">
    <property type="component" value="Unassembled WGS sequence"/>
</dbReference>
<evidence type="ECO:0000313" key="1">
    <source>
        <dbReference type="EMBL" id="MDW5595111.1"/>
    </source>
</evidence>
<proteinExistence type="predicted"/>
<organism evidence="1 2">
    <name type="scientific">Conexibacter stalactiti</name>
    <dbReference type="NCBI Taxonomy" id="1940611"/>
    <lineage>
        <taxon>Bacteria</taxon>
        <taxon>Bacillati</taxon>
        <taxon>Actinomycetota</taxon>
        <taxon>Thermoleophilia</taxon>
        <taxon>Solirubrobacterales</taxon>
        <taxon>Conexibacteraceae</taxon>
        <taxon>Conexibacter</taxon>
    </lineage>
</organism>
<dbReference type="RefSeq" id="WP_318597446.1">
    <property type="nucleotide sequence ID" value="NZ_JAWSTH010000027.1"/>
</dbReference>
<comment type="caution">
    <text evidence="1">The sequence shown here is derived from an EMBL/GenBank/DDBJ whole genome shotgun (WGS) entry which is preliminary data.</text>
</comment>
<reference evidence="2" key="1">
    <citation type="submission" date="2023-07" db="EMBL/GenBank/DDBJ databases">
        <title>Conexibacter stalactiti sp. nov., isolated from stalactites in a lava cave and emended description of the genus Conexibacter.</title>
        <authorList>
            <person name="Lee S.D."/>
        </authorList>
    </citation>
    <scope>NUCLEOTIDE SEQUENCE [LARGE SCALE GENOMIC DNA]</scope>
    <source>
        <strain evidence="2">KCTC 39840</strain>
    </source>
</reference>
<reference evidence="1 2" key="2">
    <citation type="submission" date="2023-10" db="EMBL/GenBank/DDBJ databases">
        <authorList>
            <person name="Han X.F."/>
        </authorList>
    </citation>
    <scope>NUCLEOTIDE SEQUENCE [LARGE SCALE GENOMIC DNA]</scope>
    <source>
        <strain evidence="1 2">KCTC 39840</strain>
    </source>
</reference>
<keyword evidence="2" id="KW-1185">Reference proteome</keyword>
<evidence type="ECO:0000313" key="2">
    <source>
        <dbReference type="Proteomes" id="UP001284601"/>
    </source>
</evidence>
<sequence>MTWRSSISRRKSAFVSSGLAAFSVSSKWDGIVYAEPGSGVQAVERDPVSGRVLGAGDPRRGGGAVLA</sequence>
<gene>
    <name evidence="1" type="ORF">R7226_12235</name>
</gene>
<name>A0ABU4HP92_9ACTN</name>